<reference evidence="1" key="1">
    <citation type="submission" date="2022-11" db="EMBL/GenBank/DDBJ databases">
        <title>beta-Carotene-producing bacterium, Jeongeuplla avenae sp. nov., alleviates the salt stress of Arabidopsis seedlings.</title>
        <authorList>
            <person name="Jiang L."/>
            <person name="Lee J."/>
        </authorList>
    </citation>
    <scope>NUCLEOTIDE SEQUENCE</scope>
    <source>
        <strain evidence="1">DY_R2A_6</strain>
    </source>
</reference>
<evidence type="ECO:0000313" key="1">
    <source>
        <dbReference type="EMBL" id="WAJ29665.1"/>
    </source>
</evidence>
<keyword evidence="2" id="KW-1185">Reference proteome</keyword>
<dbReference type="Proteomes" id="UP001163223">
    <property type="component" value="Chromosome"/>
</dbReference>
<name>A0ACD4NRR8_9HYPH</name>
<gene>
    <name evidence="1" type="ORF">OXU80_05395</name>
</gene>
<organism evidence="1 2">
    <name type="scientific">Antarcticirhabdus aurantiaca</name>
    <dbReference type="NCBI Taxonomy" id="2606717"/>
    <lineage>
        <taxon>Bacteria</taxon>
        <taxon>Pseudomonadati</taxon>
        <taxon>Pseudomonadota</taxon>
        <taxon>Alphaproteobacteria</taxon>
        <taxon>Hyphomicrobiales</taxon>
        <taxon>Aurantimonadaceae</taxon>
        <taxon>Antarcticirhabdus</taxon>
    </lineage>
</organism>
<proteinExistence type="predicted"/>
<sequence>MNRAALLFPGLLVSIVVALAATFLSEHYGGPVMLFALLLGIAFNFLSTEGPCKPGIDFTSRTVLRLGVALLGVRITVADALSLGPAPLLLAVVGVATTIGAGMLLARLLGFPRLFGLLTGGAVGICGASAALAIASVLPKGEGARESDTIFTVVVVTTFSTLAMVLYPILLDQGSLSHAQIGIFLGATIHDVAQAVGAGFSISTETGDAATLTKLLRVAMLVPVVLLISFFVSRGAREGGRVAVPGFLLGFVALVVVNSLGLVPTAVQTALSDVSRWALVAAIAALGMKTMLGQIVTVGPRALFLILMETIWIAGLGLFVVLVL</sequence>
<dbReference type="EMBL" id="CP113520">
    <property type="protein sequence ID" value="WAJ29665.1"/>
    <property type="molecule type" value="Genomic_DNA"/>
</dbReference>
<evidence type="ECO:0000313" key="2">
    <source>
        <dbReference type="Proteomes" id="UP001163223"/>
    </source>
</evidence>
<protein>
    <submittedName>
        <fullName evidence="1">Sulfate exporter family transporter</fullName>
    </submittedName>
</protein>
<accession>A0ACD4NRR8</accession>